<gene>
    <name evidence="2" type="ORF">JKP88DRAFT_221005</name>
</gene>
<protein>
    <submittedName>
        <fullName evidence="2">Uncharacterized protein</fullName>
    </submittedName>
</protein>
<evidence type="ECO:0000313" key="3">
    <source>
        <dbReference type="Proteomes" id="UP000664859"/>
    </source>
</evidence>
<feature type="compositionally biased region" description="Basic residues" evidence="1">
    <location>
        <begin position="224"/>
        <end position="239"/>
    </location>
</feature>
<accession>A0A835YXN9</accession>
<dbReference type="Proteomes" id="UP000664859">
    <property type="component" value="Unassembled WGS sequence"/>
</dbReference>
<feature type="region of interest" description="Disordered" evidence="1">
    <location>
        <begin position="1"/>
        <end position="45"/>
    </location>
</feature>
<reference evidence="2" key="1">
    <citation type="submission" date="2021-02" db="EMBL/GenBank/DDBJ databases">
        <title>First Annotated Genome of the Yellow-green Alga Tribonema minus.</title>
        <authorList>
            <person name="Mahan K.M."/>
        </authorList>
    </citation>
    <scope>NUCLEOTIDE SEQUENCE</scope>
    <source>
        <strain evidence="2">UTEX B ZZ1240</strain>
    </source>
</reference>
<evidence type="ECO:0000256" key="1">
    <source>
        <dbReference type="SAM" id="MobiDB-lite"/>
    </source>
</evidence>
<dbReference type="AlphaFoldDB" id="A0A835YXN9"/>
<keyword evidence="3" id="KW-1185">Reference proteome</keyword>
<feature type="region of interest" description="Disordered" evidence="1">
    <location>
        <begin position="71"/>
        <end position="249"/>
    </location>
</feature>
<name>A0A835YXN9_9STRA</name>
<comment type="caution">
    <text evidence="2">The sequence shown here is derived from an EMBL/GenBank/DDBJ whole genome shotgun (WGS) entry which is preliminary data.</text>
</comment>
<organism evidence="2 3">
    <name type="scientific">Tribonema minus</name>
    <dbReference type="NCBI Taxonomy" id="303371"/>
    <lineage>
        <taxon>Eukaryota</taxon>
        <taxon>Sar</taxon>
        <taxon>Stramenopiles</taxon>
        <taxon>Ochrophyta</taxon>
        <taxon>PX clade</taxon>
        <taxon>Xanthophyceae</taxon>
        <taxon>Tribonematales</taxon>
        <taxon>Tribonemataceae</taxon>
        <taxon>Tribonema</taxon>
    </lineage>
</organism>
<feature type="compositionally biased region" description="Low complexity" evidence="1">
    <location>
        <begin position="175"/>
        <end position="188"/>
    </location>
</feature>
<feature type="compositionally biased region" description="Acidic residues" evidence="1">
    <location>
        <begin position="104"/>
        <end position="115"/>
    </location>
</feature>
<evidence type="ECO:0000313" key="2">
    <source>
        <dbReference type="EMBL" id="KAG5182623.1"/>
    </source>
</evidence>
<dbReference type="EMBL" id="JAFCMP010000235">
    <property type="protein sequence ID" value="KAG5182623.1"/>
    <property type="molecule type" value="Genomic_DNA"/>
</dbReference>
<feature type="compositionally biased region" description="Acidic residues" evidence="1">
    <location>
        <begin position="164"/>
        <end position="174"/>
    </location>
</feature>
<feature type="compositionally biased region" description="Acidic residues" evidence="1">
    <location>
        <begin position="13"/>
        <end position="32"/>
    </location>
</feature>
<proteinExistence type="predicted"/>
<sequence length="249" mass="26819">MPRRARRHTAGGDDSDFLTDSEEEEEEQEERNEDVGAALDSLPDVPLAVQRQQDDGEGAALASQEGLLPAALDAASTAEQSGDGEQLDTARHHDVIAPASSVDREEDSLDDDEAEWNSTYEHAGKKRGWTSGATMASRLLRQSVQAVNPPARRSSDSGYRSWHEEEEPEEDDPSGDGSEIGGVAAAGADFDDVSDAAAQLLQRLRRSGDSQQPSEASRGAAPGKPRRKKPSRKRKHTTKHSSDAPITIV</sequence>